<dbReference type="CDD" id="cd04301">
    <property type="entry name" value="NAT_SF"/>
    <property type="match status" value="1"/>
</dbReference>
<accession>A0A9P4TT07</accession>
<dbReference type="OrthoDB" id="2115692at2759"/>
<reference evidence="2" key="1">
    <citation type="journal article" date="2020" name="Stud. Mycol.">
        <title>101 Dothideomycetes genomes: a test case for predicting lifestyles and emergence of pathogens.</title>
        <authorList>
            <person name="Haridas S."/>
            <person name="Albert R."/>
            <person name="Binder M."/>
            <person name="Bloem J."/>
            <person name="Labutti K."/>
            <person name="Salamov A."/>
            <person name="Andreopoulos B."/>
            <person name="Baker S."/>
            <person name="Barry K."/>
            <person name="Bills G."/>
            <person name="Bluhm B."/>
            <person name="Cannon C."/>
            <person name="Castanera R."/>
            <person name="Culley D."/>
            <person name="Daum C."/>
            <person name="Ezra D."/>
            <person name="Gonzalez J."/>
            <person name="Henrissat B."/>
            <person name="Kuo A."/>
            <person name="Liang C."/>
            <person name="Lipzen A."/>
            <person name="Lutzoni F."/>
            <person name="Magnuson J."/>
            <person name="Mondo S."/>
            <person name="Nolan M."/>
            <person name="Ohm R."/>
            <person name="Pangilinan J."/>
            <person name="Park H.-J."/>
            <person name="Ramirez L."/>
            <person name="Alfaro M."/>
            <person name="Sun H."/>
            <person name="Tritt A."/>
            <person name="Yoshinaga Y."/>
            <person name="Zwiers L.-H."/>
            <person name="Turgeon B."/>
            <person name="Goodwin S."/>
            <person name="Spatafora J."/>
            <person name="Crous P."/>
            <person name="Grigoriev I."/>
        </authorList>
    </citation>
    <scope>NUCLEOTIDE SEQUENCE</scope>
    <source>
        <strain evidence="2">CBS 130266</strain>
    </source>
</reference>
<comment type="caution">
    <text evidence="2">The sequence shown here is derived from an EMBL/GenBank/DDBJ whole genome shotgun (WGS) entry which is preliminary data.</text>
</comment>
<keyword evidence="3" id="KW-1185">Reference proteome</keyword>
<dbReference type="Pfam" id="PF00583">
    <property type="entry name" value="Acetyltransf_1"/>
    <property type="match status" value="1"/>
</dbReference>
<dbReference type="PANTHER" id="PTHR42791:SF1">
    <property type="entry name" value="N-ACETYLTRANSFERASE DOMAIN-CONTAINING PROTEIN"/>
    <property type="match status" value="1"/>
</dbReference>
<dbReference type="GO" id="GO:0016747">
    <property type="term" value="F:acyltransferase activity, transferring groups other than amino-acyl groups"/>
    <property type="evidence" value="ECO:0007669"/>
    <property type="project" value="InterPro"/>
</dbReference>
<dbReference type="InterPro" id="IPR016181">
    <property type="entry name" value="Acyl_CoA_acyltransferase"/>
</dbReference>
<feature type="non-terminal residue" evidence="2">
    <location>
        <position position="203"/>
    </location>
</feature>
<proteinExistence type="predicted"/>
<dbReference type="PROSITE" id="PS51186">
    <property type="entry name" value="GNAT"/>
    <property type="match status" value="1"/>
</dbReference>
<dbReference type="PANTHER" id="PTHR42791">
    <property type="entry name" value="GNAT FAMILY ACETYLTRANSFERASE"/>
    <property type="match status" value="1"/>
</dbReference>
<dbReference type="Gene3D" id="3.40.630.30">
    <property type="match status" value="1"/>
</dbReference>
<protein>
    <submittedName>
        <fullName evidence="2">Acyl-CoA N-acyltransferase</fullName>
    </submittedName>
</protein>
<evidence type="ECO:0000313" key="3">
    <source>
        <dbReference type="Proteomes" id="UP000800235"/>
    </source>
</evidence>
<dbReference type="SUPFAM" id="SSF55729">
    <property type="entry name" value="Acyl-CoA N-acyltransferases (Nat)"/>
    <property type="match status" value="1"/>
</dbReference>
<dbReference type="EMBL" id="MU007113">
    <property type="protein sequence ID" value="KAF2420140.1"/>
    <property type="molecule type" value="Genomic_DNA"/>
</dbReference>
<dbReference type="AlphaFoldDB" id="A0A9P4TT07"/>
<feature type="non-terminal residue" evidence="2">
    <location>
        <position position="1"/>
    </location>
</feature>
<gene>
    <name evidence="2" type="ORF">EJ08DRAFT_569011</name>
</gene>
<name>A0A9P4TT07_9PEZI</name>
<dbReference type="InterPro" id="IPR052523">
    <property type="entry name" value="Trichothecene_AcTrans"/>
</dbReference>
<evidence type="ECO:0000313" key="2">
    <source>
        <dbReference type="EMBL" id="KAF2420140.1"/>
    </source>
</evidence>
<evidence type="ECO:0000259" key="1">
    <source>
        <dbReference type="PROSITE" id="PS51186"/>
    </source>
</evidence>
<sequence>SNLILRPPNRDELPNLASLQNAANAKSHLHHLMAPGQFQDPKAYYEWTLLRQRTRFVTPFLRFIIAEDAQTNEILGLSLWSAQGESALRRRWESAGSIFDRAFWGMERALLDAEMKYNRYILGDKIIDYDFVNRFVCAAHEAGEAIPPCLHLWVLMTAPAAQGKGVGKALMDRGKTLARQEGLSLILESNLEAVGFYEKMGMK</sequence>
<organism evidence="2 3">
    <name type="scientific">Tothia fuscella</name>
    <dbReference type="NCBI Taxonomy" id="1048955"/>
    <lineage>
        <taxon>Eukaryota</taxon>
        <taxon>Fungi</taxon>
        <taxon>Dikarya</taxon>
        <taxon>Ascomycota</taxon>
        <taxon>Pezizomycotina</taxon>
        <taxon>Dothideomycetes</taxon>
        <taxon>Pleosporomycetidae</taxon>
        <taxon>Venturiales</taxon>
        <taxon>Cylindrosympodiaceae</taxon>
        <taxon>Tothia</taxon>
    </lineage>
</organism>
<dbReference type="InterPro" id="IPR000182">
    <property type="entry name" value="GNAT_dom"/>
</dbReference>
<dbReference type="Proteomes" id="UP000800235">
    <property type="component" value="Unassembled WGS sequence"/>
</dbReference>
<feature type="domain" description="N-acetyltransferase" evidence="1">
    <location>
        <begin position="82"/>
        <end position="203"/>
    </location>
</feature>